<sequence length="83" mass="9522">MTEHKIKVHPQFWDALCSGDKRFDLRRNDRAYKVGDRLLLCYYDPSYGHSGKERMALVTYVLMPEDCPGLMPGYCILGIGPVL</sequence>
<dbReference type="EMBL" id="LR796252">
    <property type="protein sequence ID" value="CAB4131747.1"/>
    <property type="molecule type" value="Genomic_DNA"/>
</dbReference>
<dbReference type="Gene3D" id="2.30.130.30">
    <property type="entry name" value="Hypothetical protein"/>
    <property type="match status" value="1"/>
</dbReference>
<dbReference type="InterPro" id="IPR039440">
    <property type="entry name" value="DUF3850"/>
</dbReference>
<accession>A0A6J5LF94</accession>
<organism evidence="2">
    <name type="scientific">uncultured Caudovirales phage</name>
    <dbReference type="NCBI Taxonomy" id="2100421"/>
    <lineage>
        <taxon>Viruses</taxon>
        <taxon>Duplodnaviria</taxon>
        <taxon>Heunggongvirae</taxon>
        <taxon>Uroviricota</taxon>
        <taxon>Caudoviricetes</taxon>
        <taxon>Peduoviridae</taxon>
        <taxon>Maltschvirus</taxon>
        <taxon>Maltschvirus maltsch</taxon>
    </lineage>
</organism>
<protein>
    <recommendedName>
        <fullName evidence="1">DUF3850 domain-containing protein</fullName>
    </recommendedName>
</protein>
<dbReference type="Pfam" id="PF12961">
    <property type="entry name" value="DUF3850"/>
    <property type="match status" value="1"/>
</dbReference>
<gene>
    <name evidence="2" type="ORF">UFOVP131_18</name>
</gene>
<proteinExistence type="predicted"/>
<dbReference type="SUPFAM" id="SSF88697">
    <property type="entry name" value="PUA domain-like"/>
    <property type="match status" value="1"/>
</dbReference>
<feature type="domain" description="DUF3850" evidence="1">
    <location>
        <begin position="4"/>
        <end position="79"/>
    </location>
</feature>
<dbReference type="InterPro" id="IPR015947">
    <property type="entry name" value="PUA-like_sf"/>
</dbReference>
<reference evidence="2" key="1">
    <citation type="submission" date="2020-04" db="EMBL/GenBank/DDBJ databases">
        <authorList>
            <person name="Chiriac C."/>
            <person name="Salcher M."/>
            <person name="Ghai R."/>
            <person name="Kavagutti S V."/>
        </authorList>
    </citation>
    <scope>NUCLEOTIDE SEQUENCE</scope>
</reference>
<evidence type="ECO:0000313" key="2">
    <source>
        <dbReference type="EMBL" id="CAB4131747.1"/>
    </source>
</evidence>
<name>A0A6J5LF94_9CAUD</name>
<evidence type="ECO:0000259" key="1">
    <source>
        <dbReference type="Pfam" id="PF12961"/>
    </source>
</evidence>